<dbReference type="Pfam" id="PF13557">
    <property type="entry name" value="Phenol_MetA_deg"/>
    <property type="match status" value="1"/>
</dbReference>
<sequence>MRKLTYLALLLPSAAAWAIDLQPGDLQVPPSGTRMIQLAYQDSDRGDMYVRGRKMPGEPKVTLSQTQLRLGATFDLGGMPAFSYLQQPVGSLHPGGTLASLPGASGFGDTTMLLAVWPYANHASQTYFAVGGYLTLPTGDYQAGRVLNMGSNRVSTALQVGLQTAVLRNLHWMGAVDGMRSGTNKEFGPLRREQDQEVLYTAQTGLRYDINATFALAATYFYTWGGETRVAGVAQNDRTQLERYQLTAIANSPVGKLSLQYGGDFRTENGLLEDRRWVVRLTRFF</sequence>
<feature type="signal peptide" evidence="1">
    <location>
        <begin position="1"/>
        <end position="18"/>
    </location>
</feature>
<keyword evidence="1" id="KW-0732">Signal</keyword>
<dbReference type="RefSeq" id="WP_130459028.1">
    <property type="nucleotide sequence ID" value="NZ_SHKM01000001.1"/>
</dbReference>
<dbReference type="EMBL" id="SHKM01000001">
    <property type="protein sequence ID" value="RZT90651.1"/>
    <property type="molecule type" value="Genomic_DNA"/>
</dbReference>
<gene>
    <name evidence="2" type="ORF">EV678_1471</name>
</gene>
<comment type="caution">
    <text evidence="2">The sequence shown here is derived from an EMBL/GenBank/DDBJ whole genome shotgun (WGS) entry which is preliminary data.</text>
</comment>
<evidence type="ECO:0000313" key="3">
    <source>
        <dbReference type="Proteomes" id="UP000292136"/>
    </source>
</evidence>
<accession>A0ABY0IST4</accession>
<feature type="chain" id="PRO_5045463568" evidence="1">
    <location>
        <begin position="19"/>
        <end position="285"/>
    </location>
</feature>
<proteinExistence type="predicted"/>
<dbReference type="InterPro" id="IPR025737">
    <property type="entry name" value="FApF"/>
</dbReference>
<reference evidence="2 3" key="1">
    <citation type="submission" date="2019-02" db="EMBL/GenBank/DDBJ databases">
        <title>Genomic Encyclopedia of Type Strains, Phase IV (KMG-IV): sequencing the most valuable type-strain genomes for metagenomic binning, comparative biology and taxonomic classification.</title>
        <authorList>
            <person name="Goeker M."/>
        </authorList>
    </citation>
    <scope>NUCLEOTIDE SEQUENCE [LARGE SCALE GENOMIC DNA]</scope>
    <source>
        <strain evidence="2 3">DSM 21223</strain>
    </source>
</reference>
<protein>
    <submittedName>
        <fullName evidence="2">Outer membrane putative beta-barrel porin/alpha-amylase</fullName>
    </submittedName>
</protein>
<keyword evidence="3" id="KW-1185">Reference proteome</keyword>
<evidence type="ECO:0000313" key="2">
    <source>
        <dbReference type="EMBL" id="RZT90651.1"/>
    </source>
</evidence>
<evidence type="ECO:0000256" key="1">
    <source>
        <dbReference type="SAM" id="SignalP"/>
    </source>
</evidence>
<dbReference type="Proteomes" id="UP000292136">
    <property type="component" value="Unassembled WGS sequence"/>
</dbReference>
<name>A0ABY0IST4_9RHOO</name>
<organism evidence="2 3">
    <name type="scientific">Azospira oryzae</name>
    <dbReference type="NCBI Taxonomy" id="146939"/>
    <lineage>
        <taxon>Bacteria</taxon>
        <taxon>Pseudomonadati</taxon>
        <taxon>Pseudomonadota</taxon>
        <taxon>Betaproteobacteria</taxon>
        <taxon>Rhodocyclales</taxon>
        <taxon>Rhodocyclaceae</taxon>
        <taxon>Azospira</taxon>
    </lineage>
</organism>